<proteinExistence type="predicted"/>
<keyword evidence="3" id="KW-0472">Membrane</keyword>
<keyword evidence="6" id="KW-1185">Reference proteome</keyword>
<dbReference type="GO" id="GO:0003677">
    <property type="term" value="F:DNA binding"/>
    <property type="evidence" value="ECO:0007669"/>
    <property type="project" value="UniProtKB-KW"/>
</dbReference>
<dbReference type="EMBL" id="JBJJXI010000050">
    <property type="protein sequence ID" value="KAL3400719.1"/>
    <property type="molecule type" value="Genomic_DNA"/>
</dbReference>
<dbReference type="Pfam" id="PF00589">
    <property type="entry name" value="Phage_integrase"/>
    <property type="match status" value="1"/>
</dbReference>
<sequence length="424" mass="48805">MKLKRKCNQEYLLAYFVNLAKTYAATTLWSTYTKLKAMIAWQENIDISSYLELQSFLKTQGKRHKVKKAMVFTTEDIKTFLKDAPDDQYLLHKVVLVVGLHGCLRTIELLNITIHDVTEQGDMYYIKIPQTKTGISKSFVTSPEVHPIISKYLSLRPDNMERFFLQYRNQTCTRQNVGKGKLSAIPKDIATFLKLEDSQKYTGHALRRTSATIAADHGADLVTIKRLGGWKSSTVAESYIDESRLNKVTTSKLIASAIDFKKPCETVTSGAYLKNQNIHQPSTSSHDKQENEHFLEDLEEISSISQIEYEEILQTQFNNAHDEIQQPIDKVKPLRTALLPKDVNIISSQYELDKNELKDCQLTIDSYEEFLIDNFEVPRQEPNRKKQKLDLSEKPNIISQKSFKKDKENHSFIFQNCHVTINNN</sequence>
<evidence type="ECO:0000313" key="6">
    <source>
        <dbReference type="Proteomes" id="UP001627154"/>
    </source>
</evidence>
<feature type="domain" description="Tyr recombinase" evidence="4">
    <location>
        <begin position="67"/>
        <end position="259"/>
    </location>
</feature>
<evidence type="ECO:0000259" key="4">
    <source>
        <dbReference type="PROSITE" id="PS51898"/>
    </source>
</evidence>
<keyword evidence="3" id="KW-0812">Transmembrane</keyword>
<keyword evidence="2" id="KW-0233">DNA recombination</keyword>
<accession>A0ABD2X6F2</accession>
<dbReference type="GO" id="GO:0006310">
    <property type="term" value="P:DNA recombination"/>
    <property type="evidence" value="ECO:0007669"/>
    <property type="project" value="UniProtKB-KW"/>
</dbReference>
<name>A0ABD2X6F2_9HYME</name>
<dbReference type="InterPro" id="IPR013762">
    <property type="entry name" value="Integrase-like_cat_sf"/>
</dbReference>
<protein>
    <recommendedName>
        <fullName evidence="4">Tyr recombinase domain-containing protein</fullName>
    </recommendedName>
</protein>
<dbReference type="InterPro" id="IPR011010">
    <property type="entry name" value="DNA_brk_join_enz"/>
</dbReference>
<organism evidence="5 6">
    <name type="scientific">Trichogramma kaykai</name>
    <dbReference type="NCBI Taxonomy" id="54128"/>
    <lineage>
        <taxon>Eukaryota</taxon>
        <taxon>Metazoa</taxon>
        <taxon>Ecdysozoa</taxon>
        <taxon>Arthropoda</taxon>
        <taxon>Hexapoda</taxon>
        <taxon>Insecta</taxon>
        <taxon>Pterygota</taxon>
        <taxon>Neoptera</taxon>
        <taxon>Endopterygota</taxon>
        <taxon>Hymenoptera</taxon>
        <taxon>Apocrita</taxon>
        <taxon>Proctotrupomorpha</taxon>
        <taxon>Chalcidoidea</taxon>
        <taxon>Trichogrammatidae</taxon>
        <taxon>Trichogramma</taxon>
    </lineage>
</organism>
<dbReference type="Gene3D" id="1.10.443.10">
    <property type="entry name" value="Intergrase catalytic core"/>
    <property type="match status" value="1"/>
</dbReference>
<dbReference type="PANTHER" id="PTHR30349:SF41">
    <property type="entry name" value="INTEGRASE_RECOMBINASE PROTEIN MJ0367-RELATED"/>
    <property type="match status" value="1"/>
</dbReference>
<dbReference type="AlphaFoldDB" id="A0ABD2X6F2"/>
<gene>
    <name evidence="5" type="ORF">TKK_005876</name>
</gene>
<dbReference type="InterPro" id="IPR002104">
    <property type="entry name" value="Integrase_catalytic"/>
</dbReference>
<dbReference type="SUPFAM" id="SSF56349">
    <property type="entry name" value="DNA breaking-rejoining enzymes"/>
    <property type="match status" value="1"/>
</dbReference>
<evidence type="ECO:0000256" key="2">
    <source>
        <dbReference type="ARBA" id="ARBA00023172"/>
    </source>
</evidence>
<dbReference type="PANTHER" id="PTHR30349">
    <property type="entry name" value="PHAGE INTEGRASE-RELATED"/>
    <property type="match status" value="1"/>
</dbReference>
<reference evidence="5 6" key="1">
    <citation type="journal article" date="2024" name="bioRxiv">
        <title>A reference genome for Trichogramma kaykai: A tiny desert-dwelling parasitoid wasp with competing sex-ratio distorters.</title>
        <authorList>
            <person name="Culotta J."/>
            <person name="Lindsey A.R."/>
        </authorList>
    </citation>
    <scope>NUCLEOTIDE SEQUENCE [LARGE SCALE GENOMIC DNA]</scope>
    <source>
        <strain evidence="5 6">KSX58</strain>
    </source>
</reference>
<dbReference type="InterPro" id="IPR050090">
    <property type="entry name" value="Tyrosine_recombinase_XerCD"/>
</dbReference>
<evidence type="ECO:0000313" key="5">
    <source>
        <dbReference type="EMBL" id="KAL3400719.1"/>
    </source>
</evidence>
<dbReference type="PROSITE" id="PS51898">
    <property type="entry name" value="TYR_RECOMBINASE"/>
    <property type="match status" value="1"/>
</dbReference>
<comment type="caution">
    <text evidence="5">The sequence shown here is derived from an EMBL/GenBank/DDBJ whole genome shotgun (WGS) entry which is preliminary data.</text>
</comment>
<evidence type="ECO:0000256" key="3">
    <source>
        <dbReference type="SAM" id="Phobius"/>
    </source>
</evidence>
<feature type="transmembrane region" description="Helical" evidence="3">
    <location>
        <begin position="12"/>
        <end position="32"/>
    </location>
</feature>
<dbReference type="CDD" id="cd00397">
    <property type="entry name" value="DNA_BRE_C"/>
    <property type="match status" value="1"/>
</dbReference>
<keyword evidence="1" id="KW-0238">DNA-binding</keyword>
<keyword evidence="3" id="KW-1133">Transmembrane helix</keyword>
<dbReference type="Proteomes" id="UP001627154">
    <property type="component" value="Unassembled WGS sequence"/>
</dbReference>
<evidence type="ECO:0000256" key="1">
    <source>
        <dbReference type="ARBA" id="ARBA00023125"/>
    </source>
</evidence>